<proteinExistence type="predicted"/>
<reference evidence="1 2" key="1">
    <citation type="journal article" date="2005" name="Science">
        <title>The genome sequence of Trypanosoma cruzi, etiologic agent of Chagas disease.</title>
        <authorList>
            <person name="El-Sayed N.M."/>
            <person name="Myler P.J."/>
            <person name="Bartholomeu D.C."/>
            <person name="Nilsson D."/>
            <person name="Aggarwal G."/>
            <person name="Tran A.N."/>
            <person name="Ghedin E."/>
            <person name="Worthey E.A."/>
            <person name="Delcher A.L."/>
            <person name="Blandin G."/>
            <person name="Westenberger S.J."/>
            <person name="Caler E."/>
            <person name="Cerqueira G.C."/>
            <person name="Branche C."/>
            <person name="Haas B."/>
            <person name="Anupama A."/>
            <person name="Arner E."/>
            <person name="Aslund L."/>
            <person name="Attipoe P."/>
            <person name="Bontempi E."/>
            <person name="Bringaud F."/>
            <person name="Burton P."/>
            <person name="Cadag E."/>
            <person name="Campbell D.A."/>
            <person name="Carrington M."/>
            <person name="Crabtree J."/>
            <person name="Darban H."/>
            <person name="da Silveira J.F."/>
            <person name="de Jong P."/>
            <person name="Edwards K."/>
            <person name="Englund P.T."/>
            <person name="Fazelina G."/>
            <person name="Feldblyum T."/>
            <person name="Ferella M."/>
            <person name="Frasch A.C."/>
            <person name="Gull K."/>
            <person name="Horn D."/>
            <person name="Hou L."/>
            <person name="Huang Y."/>
            <person name="Kindlund E."/>
            <person name="Klingbeil M."/>
            <person name="Kluge S."/>
            <person name="Koo H."/>
            <person name="Lacerda D."/>
            <person name="Levin M.J."/>
            <person name="Lorenzi H."/>
            <person name="Louie T."/>
            <person name="Machado C.R."/>
            <person name="McCulloch R."/>
            <person name="McKenna A."/>
            <person name="Mizuno Y."/>
            <person name="Mottram J.C."/>
            <person name="Nelson S."/>
            <person name="Ochaya S."/>
            <person name="Osoegawa K."/>
            <person name="Pai G."/>
            <person name="Parsons M."/>
            <person name="Pentony M."/>
            <person name="Pettersson U."/>
            <person name="Pop M."/>
            <person name="Ramirez J.L."/>
            <person name="Rinta J."/>
            <person name="Robertson L."/>
            <person name="Salzberg S.L."/>
            <person name="Sanchez D.O."/>
            <person name="Seyler A."/>
            <person name="Sharma R."/>
            <person name="Shetty J."/>
            <person name="Simpson A.J."/>
            <person name="Sisk E."/>
            <person name="Tammi M.T."/>
            <person name="Tarleton R."/>
            <person name="Teixeira S."/>
            <person name="Van Aken S."/>
            <person name="Vogt C."/>
            <person name="Ward P.N."/>
            <person name="Wickstead B."/>
            <person name="Wortman J."/>
            <person name="White O."/>
            <person name="Fraser C.M."/>
            <person name="Stuart K.D."/>
            <person name="Andersson B."/>
        </authorList>
    </citation>
    <scope>NUCLEOTIDE SEQUENCE [LARGE SCALE GENOMIC DNA]</scope>
    <source>
        <strain evidence="1 2">CL Brener</strain>
    </source>
</reference>
<organism evidence="1 2">
    <name type="scientific">Trypanosoma cruzi (strain CL Brener)</name>
    <dbReference type="NCBI Taxonomy" id="353153"/>
    <lineage>
        <taxon>Eukaryota</taxon>
        <taxon>Discoba</taxon>
        <taxon>Euglenozoa</taxon>
        <taxon>Kinetoplastea</taxon>
        <taxon>Metakinetoplastina</taxon>
        <taxon>Trypanosomatida</taxon>
        <taxon>Trypanosomatidae</taxon>
        <taxon>Trypanosoma</taxon>
        <taxon>Schizotrypanum</taxon>
    </lineage>
</organism>
<sequence>MHLWQERKKQRLMLIRREAEKMEEEEAVAAMPIAFRHGTQSLMERSSTCRPMSVLNGSTTLAQESHSAKGGIKAPTSVGSMADEETILKALQALENAERVSQYIMRD</sequence>
<dbReference type="Proteomes" id="UP000002296">
    <property type="component" value="Unassembled WGS sequence"/>
</dbReference>
<accession>Q4CWQ5</accession>
<gene>
    <name evidence="1" type="ORF">Tc00.1047053503837.40</name>
</gene>
<evidence type="ECO:0000313" key="1">
    <source>
        <dbReference type="EMBL" id="EAN84710.1"/>
    </source>
</evidence>
<dbReference type="KEGG" id="tcr:503837.40"/>
<dbReference type="GeneID" id="3536593"/>
<name>Q4CWQ5_TRYCC</name>
<dbReference type="EMBL" id="AAHK01001614">
    <property type="protein sequence ID" value="EAN84710.1"/>
    <property type="molecule type" value="Genomic_DNA"/>
</dbReference>
<dbReference type="InParanoid" id="Q4CWQ5"/>
<protein>
    <submittedName>
        <fullName evidence="1">Uncharacterized protein</fullName>
    </submittedName>
</protein>
<keyword evidence="2" id="KW-1185">Reference proteome</keyword>
<dbReference type="AlphaFoldDB" id="Q4CWQ5"/>
<comment type="caution">
    <text evidence="1">The sequence shown here is derived from an EMBL/GenBank/DDBJ whole genome shotgun (WGS) entry which is preliminary data.</text>
</comment>
<dbReference type="RefSeq" id="XP_806561.1">
    <property type="nucleotide sequence ID" value="XM_801468.1"/>
</dbReference>
<evidence type="ECO:0000313" key="2">
    <source>
        <dbReference type="Proteomes" id="UP000002296"/>
    </source>
</evidence>
<dbReference type="PaxDb" id="353153-Q4CWQ5"/>